<evidence type="ECO:0000313" key="4">
    <source>
        <dbReference type="Proteomes" id="UP000664209"/>
    </source>
</evidence>
<proteinExistence type="predicted"/>
<dbReference type="InterPro" id="IPR009839">
    <property type="entry name" value="SseB_N"/>
</dbReference>
<sequence length="101" mass="10902">MPHAPAPARPTVPPVLYLPSDGTTTASGEAQVVLRTTRDGRTALLAYTALDRLVTCCGPAQPWLLVPTEQLSAINSTQPYDVVYLDLDIPEEHRHRGELGA</sequence>
<protein>
    <recommendedName>
        <fullName evidence="2">SseB protein N-terminal domain-containing protein</fullName>
    </recommendedName>
</protein>
<evidence type="ECO:0000259" key="2">
    <source>
        <dbReference type="Pfam" id="PF07179"/>
    </source>
</evidence>
<dbReference type="EMBL" id="JAGEMK010000010">
    <property type="protein sequence ID" value="MBO1753160.1"/>
    <property type="molecule type" value="Genomic_DNA"/>
</dbReference>
<dbReference type="Pfam" id="PF07179">
    <property type="entry name" value="SseB"/>
    <property type="match status" value="1"/>
</dbReference>
<gene>
    <name evidence="3" type="ORF">J4G33_15220</name>
</gene>
<dbReference type="AlphaFoldDB" id="A0A939RW80"/>
<evidence type="ECO:0000313" key="3">
    <source>
        <dbReference type="EMBL" id="MBO1753160.1"/>
    </source>
</evidence>
<dbReference type="RefSeq" id="WP_208056838.1">
    <property type="nucleotide sequence ID" value="NZ_JAGEMK010000010.1"/>
</dbReference>
<dbReference type="NCBIfam" id="NF042914">
    <property type="entry name" value="SAV915_dom"/>
    <property type="match status" value="1"/>
</dbReference>
<reference evidence="3" key="1">
    <citation type="submission" date="2021-03" db="EMBL/GenBank/DDBJ databases">
        <title>Actinotalea soli sp. nov., isolated from soil.</title>
        <authorList>
            <person name="Ping W."/>
            <person name="Zhang J."/>
        </authorList>
    </citation>
    <scope>NUCLEOTIDE SEQUENCE</scope>
    <source>
        <strain evidence="3">BY-33</strain>
    </source>
</reference>
<feature type="domain" description="SseB protein N-terminal" evidence="2">
    <location>
        <begin position="24"/>
        <end position="90"/>
    </location>
</feature>
<evidence type="ECO:0000256" key="1">
    <source>
        <dbReference type="SAM" id="MobiDB-lite"/>
    </source>
</evidence>
<feature type="compositionally biased region" description="Pro residues" evidence="1">
    <location>
        <begin position="1"/>
        <end position="13"/>
    </location>
</feature>
<comment type="caution">
    <text evidence="3">The sequence shown here is derived from an EMBL/GenBank/DDBJ whole genome shotgun (WGS) entry which is preliminary data.</text>
</comment>
<name>A0A939RW80_9CELL</name>
<feature type="region of interest" description="Disordered" evidence="1">
    <location>
        <begin position="1"/>
        <end position="23"/>
    </location>
</feature>
<organism evidence="3 4">
    <name type="scientific">Actinotalea soli</name>
    <dbReference type="NCBI Taxonomy" id="2819234"/>
    <lineage>
        <taxon>Bacteria</taxon>
        <taxon>Bacillati</taxon>
        <taxon>Actinomycetota</taxon>
        <taxon>Actinomycetes</taxon>
        <taxon>Micrococcales</taxon>
        <taxon>Cellulomonadaceae</taxon>
        <taxon>Actinotalea</taxon>
    </lineage>
</organism>
<keyword evidence="4" id="KW-1185">Reference proteome</keyword>
<accession>A0A939RW80</accession>
<dbReference type="InterPro" id="IPR049975">
    <property type="entry name" value="SAV_915-like_dom"/>
</dbReference>
<dbReference type="Proteomes" id="UP000664209">
    <property type="component" value="Unassembled WGS sequence"/>
</dbReference>